<gene>
    <name evidence="2" type="ORF">H9649_07610</name>
</gene>
<dbReference type="RefSeq" id="WP_191694128.1">
    <property type="nucleotide sequence ID" value="NZ_JACSQN010000005.1"/>
</dbReference>
<protein>
    <submittedName>
        <fullName evidence="2">Replication protein</fullName>
    </submittedName>
</protein>
<comment type="caution">
    <text evidence="2">The sequence shown here is derived from an EMBL/GenBank/DDBJ whole genome shotgun (WGS) entry which is preliminary data.</text>
</comment>
<evidence type="ECO:0000256" key="1">
    <source>
        <dbReference type="SAM" id="MobiDB-lite"/>
    </source>
</evidence>
<name>A0ABR8U8T6_9BACL</name>
<feature type="compositionally biased region" description="Polar residues" evidence="1">
    <location>
        <begin position="236"/>
        <end position="249"/>
    </location>
</feature>
<evidence type="ECO:0000313" key="3">
    <source>
        <dbReference type="Proteomes" id="UP000626786"/>
    </source>
</evidence>
<reference evidence="2 3" key="1">
    <citation type="submission" date="2020-08" db="EMBL/GenBank/DDBJ databases">
        <title>A Genomic Blueprint of the Chicken Gut Microbiome.</title>
        <authorList>
            <person name="Gilroy R."/>
            <person name="Ravi A."/>
            <person name="Getino M."/>
            <person name="Pursley I."/>
            <person name="Horton D.L."/>
            <person name="Alikhan N.-F."/>
            <person name="Baker D."/>
            <person name="Gharbi K."/>
            <person name="Hall N."/>
            <person name="Watson M."/>
            <person name="Adriaenssens E.M."/>
            <person name="Foster-Nyarko E."/>
            <person name="Jarju S."/>
            <person name="Secka A."/>
            <person name="Antonio M."/>
            <person name="Oren A."/>
            <person name="Chaudhuri R."/>
            <person name="La Ragione R.M."/>
            <person name="Hildebrand F."/>
            <person name="Pallen M.J."/>
        </authorList>
    </citation>
    <scope>NUCLEOTIDE SEQUENCE [LARGE SCALE GENOMIC DNA]</scope>
    <source>
        <strain evidence="2 3">Sa2YVA2</strain>
    </source>
</reference>
<sequence length="260" mass="30581">MSRGWISIHRKLMDNAIYSDSDLLKLWLHCLLKCTHTDYQQMVGNTLVELAPGQFVTGRISLAEEFNKGVIASKKLSDITLWRKLKFLEKIQMLNIKTTNKYSVVTVINWHEYQDGEQQMNNKRTTNEQQMNTNNNSNNINNKNMSPKQVYDETSDFYKLASLLHERMKANNENIRPANLQKWSDEIRIMIERDNRNYEQVKYLIEWSQDDNFWHTNILSPSALRRNFDKMVLQVKSSKQPNKGNQVSPPQYADLGGREY</sequence>
<dbReference type="EMBL" id="JACSQN010000005">
    <property type="protein sequence ID" value="MBD7984441.1"/>
    <property type="molecule type" value="Genomic_DNA"/>
</dbReference>
<accession>A0ABR8U8T6</accession>
<organism evidence="2 3">
    <name type="scientific">Sporosarcina quadrami</name>
    <dbReference type="NCBI Taxonomy" id="2762234"/>
    <lineage>
        <taxon>Bacteria</taxon>
        <taxon>Bacillati</taxon>
        <taxon>Bacillota</taxon>
        <taxon>Bacilli</taxon>
        <taxon>Bacillales</taxon>
        <taxon>Caryophanaceae</taxon>
        <taxon>Sporosarcina</taxon>
    </lineage>
</organism>
<evidence type="ECO:0000313" key="2">
    <source>
        <dbReference type="EMBL" id="MBD7984441.1"/>
    </source>
</evidence>
<dbReference type="Proteomes" id="UP000626786">
    <property type="component" value="Unassembled WGS sequence"/>
</dbReference>
<keyword evidence="3" id="KW-1185">Reference proteome</keyword>
<feature type="region of interest" description="Disordered" evidence="1">
    <location>
        <begin position="236"/>
        <end position="260"/>
    </location>
</feature>
<proteinExistence type="predicted"/>